<organism evidence="1 2">
    <name type="scientific">Pandoraea communis</name>
    <dbReference type="NCBI Taxonomy" id="2508297"/>
    <lineage>
        <taxon>Bacteria</taxon>
        <taxon>Pseudomonadati</taxon>
        <taxon>Pseudomonadota</taxon>
        <taxon>Betaproteobacteria</taxon>
        <taxon>Burkholderiales</taxon>
        <taxon>Burkholderiaceae</taxon>
        <taxon>Pandoraea</taxon>
    </lineage>
</organism>
<name>A0A5E4YYS3_9BURK</name>
<accession>A0A5E4YYS3</accession>
<gene>
    <name evidence="1" type="ORF">PCO31111_04875</name>
</gene>
<evidence type="ECO:0000313" key="1">
    <source>
        <dbReference type="EMBL" id="VVE53230.1"/>
    </source>
</evidence>
<protein>
    <submittedName>
        <fullName evidence="1">Uncharacterized protein</fullName>
    </submittedName>
</protein>
<dbReference type="AlphaFoldDB" id="A0A5E4YYS3"/>
<reference evidence="1 2" key="1">
    <citation type="submission" date="2019-08" db="EMBL/GenBank/DDBJ databases">
        <authorList>
            <person name="Peeters C."/>
        </authorList>
    </citation>
    <scope>NUCLEOTIDE SEQUENCE [LARGE SCALE GENOMIC DNA]</scope>
    <source>
        <strain evidence="1 2">LMG 31111</strain>
    </source>
</reference>
<sequence>MFDLSISQYHAGWHDAMRGEPCRSTDLAYRLGYRDASH</sequence>
<evidence type="ECO:0000313" key="2">
    <source>
        <dbReference type="Proteomes" id="UP000383971"/>
    </source>
</evidence>
<keyword evidence="2" id="KW-1185">Reference proteome</keyword>
<dbReference type="EMBL" id="CABPSE010000026">
    <property type="protein sequence ID" value="VVE53230.1"/>
    <property type="molecule type" value="Genomic_DNA"/>
</dbReference>
<dbReference type="Proteomes" id="UP000383971">
    <property type="component" value="Unassembled WGS sequence"/>
</dbReference>
<proteinExistence type="predicted"/>